<reference evidence="1" key="1">
    <citation type="submission" date="2020-05" db="EMBL/GenBank/DDBJ databases">
        <authorList>
            <person name="Chiriac C."/>
            <person name="Salcher M."/>
            <person name="Ghai R."/>
            <person name="Kavagutti S V."/>
        </authorList>
    </citation>
    <scope>NUCLEOTIDE SEQUENCE</scope>
</reference>
<sequence>MRFNELEESDINYFKEVYYTKDISWDNRLRTLSEKFGCSIRTLERWASKLKLTETTQEESPQYQSAQAREYNKKSKRFIISWAQNNTPVHEEFIENMKTYADFINADIHIIAGRYKNPTSVWTNTQEVEEFWSPSVVPYLDANRHNIHKYVSIMSDVKVQPTAVNPMTGLEGMSGINSCVVGSPKTQMEMIPVLEGNAPKMMLTTGACTHRNYTDSKAGKKGEFHHTLGFVIVEIKNDDTFFIRQVTATDSGSFTDLFYNTSDREVTRISNIAAIVLGDLHYGKHDQMILDKTLDFMNILHPDHVIVHDVFDGTSISHHEEKDPFLQYQKELDGTNSLKKEVDDMLAGLADFEDYNTIIVRSNHDDFVDRWLKNTDWRKTVTPKNSLEYMLYSAAILGGEAPNGVIPWVINKEYPHFITLGRSDSYIVNGWELGQHGDIGASGSRGSLQQFRKLNTKIVVGHYHSPGRKDGALAVGTTSKLRCGYNIGPSSWLHSHVIIHNDSKAQHINFIKGEYTTLK</sequence>
<gene>
    <name evidence="1" type="ORF">UFOVP972_248</name>
</gene>
<dbReference type="EMBL" id="LR796923">
    <property type="protein sequence ID" value="CAB4175554.1"/>
    <property type="molecule type" value="Genomic_DNA"/>
</dbReference>
<organism evidence="1">
    <name type="scientific">uncultured Caudovirales phage</name>
    <dbReference type="NCBI Taxonomy" id="2100421"/>
    <lineage>
        <taxon>Viruses</taxon>
        <taxon>Duplodnaviria</taxon>
        <taxon>Heunggongvirae</taxon>
        <taxon>Uroviricota</taxon>
        <taxon>Caudoviricetes</taxon>
        <taxon>Peduoviridae</taxon>
        <taxon>Maltschvirus</taxon>
        <taxon>Maltschvirus maltsch</taxon>
    </lineage>
</organism>
<accession>A0A6J5Q7K3</accession>
<evidence type="ECO:0008006" key="2">
    <source>
        <dbReference type="Google" id="ProtNLM"/>
    </source>
</evidence>
<evidence type="ECO:0000313" key="1">
    <source>
        <dbReference type="EMBL" id="CAB4175554.1"/>
    </source>
</evidence>
<name>A0A6J5Q7K3_9CAUD</name>
<protein>
    <recommendedName>
        <fullName evidence="2">A1 protein</fullName>
    </recommendedName>
</protein>
<proteinExistence type="predicted"/>